<dbReference type="SMART" id="SM00382">
    <property type="entry name" value="AAA"/>
    <property type="match status" value="1"/>
</dbReference>
<dbReference type="Pfam" id="PF06472">
    <property type="entry name" value="ABC_membrane_2"/>
    <property type="match status" value="1"/>
</dbReference>
<feature type="region of interest" description="Disordered" evidence="13">
    <location>
        <begin position="616"/>
        <end position="712"/>
    </location>
</feature>
<name>A0A4P9WYU6_9FUNG</name>
<dbReference type="GO" id="GO:0005778">
    <property type="term" value="C:peroxisomal membrane"/>
    <property type="evidence" value="ECO:0007669"/>
    <property type="project" value="TreeGrafter"/>
</dbReference>
<keyword evidence="11 14" id="KW-0472">Membrane</keyword>
<feature type="compositionally biased region" description="Basic and acidic residues" evidence="13">
    <location>
        <begin position="633"/>
        <end position="645"/>
    </location>
</feature>
<evidence type="ECO:0000256" key="5">
    <source>
        <dbReference type="ARBA" id="ARBA00022692"/>
    </source>
</evidence>
<evidence type="ECO:0000313" key="17">
    <source>
        <dbReference type="EMBL" id="RKO97543.1"/>
    </source>
</evidence>
<keyword evidence="20" id="KW-1185">Reference proteome</keyword>
<feature type="transmembrane region" description="Helical" evidence="14">
    <location>
        <begin position="53"/>
        <end position="73"/>
    </location>
</feature>
<evidence type="ECO:0000256" key="13">
    <source>
        <dbReference type="SAM" id="MobiDB-lite"/>
    </source>
</evidence>
<proteinExistence type="inferred from homology"/>
<dbReference type="InterPro" id="IPR050835">
    <property type="entry name" value="ABC_transporter_sub-D"/>
</dbReference>
<evidence type="ECO:0000259" key="15">
    <source>
        <dbReference type="PROSITE" id="PS50893"/>
    </source>
</evidence>
<reference evidence="19 20" key="1">
    <citation type="journal article" date="2018" name="Nat. Microbiol.">
        <title>Leveraging single-cell genomics to expand the fungal tree of life.</title>
        <authorList>
            <person name="Ahrendt S.R."/>
            <person name="Quandt C.A."/>
            <person name="Ciobanu D."/>
            <person name="Clum A."/>
            <person name="Salamov A."/>
            <person name="Andreopoulos B."/>
            <person name="Cheng J.F."/>
            <person name="Woyke T."/>
            <person name="Pelin A."/>
            <person name="Henrissat B."/>
            <person name="Reynolds N.K."/>
            <person name="Benny G.L."/>
            <person name="Smith M.E."/>
            <person name="James T.Y."/>
            <person name="Grigoriev I.V."/>
        </authorList>
    </citation>
    <scope>NUCLEOTIDE SEQUENCE [LARGE SCALE GENOMIC DNA]</scope>
    <source>
        <strain evidence="19 20">ATCC 52028</strain>
    </source>
</reference>
<reference evidence="18" key="2">
    <citation type="submission" date="2018-04" db="EMBL/GenBank/DDBJ databases">
        <title>Leveraging single-cell genomics to expand the Fungal Tree of Life.</title>
        <authorList>
            <consortium name="DOE Joint Genome Institute"/>
            <person name="Ahrendt S.R."/>
            <person name="Quandt C.A."/>
            <person name="Ciobanu D."/>
            <person name="Clum A."/>
            <person name="Salamov A."/>
            <person name="Andreopoulos B."/>
            <person name="Cheng J.-F."/>
            <person name="Woyke T."/>
            <person name="Pelin A."/>
            <person name="Henrissat B."/>
            <person name="Benny G.L."/>
            <person name="Smith M.E."/>
            <person name="James T.Y."/>
            <person name="Grigoriev I.V."/>
        </authorList>
    </citation>
    <scope>NUCLEOTIDE SEQUENCE</scope>
    <source>
        <strain evidence="18">ATCC 52028</strain>
    </source>
</reference>
<keyword evidence="12" id="KW-0576">Peroxisome</keyword>
<evidence type="ECO:0000256" key="11">
    <source>
        <dbReference type="ARBA" id="ARBA00023136"/>
    </source>
</evidence>
<dbReference type="GO" id="GO:0007031">
    <property type="term" value="P:peroxisome organization"/>
    <property type="evidence" value="ECO:0007669"/>
    <property type="project" value="TreeGrafter"/>
</dbReference>
<feature type="transmembrane region" description="Helical" evidence="14">
    <location>
        <begin position="12"/>
        <end position="33"/>
    </location>
</feature>
<reference evidence="17" key="3">
    <citation type="submission" date="2018-08" db="EMBL/GenBank/DDBJ databases">
        <title>Leveraging single-cell genomics to expand the Fungal Tree of Life.</title>
        <authorList>
            <consortium name="DOE Joint Genome Institute"/>
            <person name="Ahrendt S.R."/>
            <person name="Quandt C.A."/>
            <person name="Ciobanu D."/>
            <person name="Clum A."/>
            <person name="Salamov A."/>
            <person name="Andreopoulos B."/>
            <person name="Cheng J.-F."/>
            <person name="Woyke T."/>
            <person name="Pelin A."/>
            <person name="Henrissat B."/>
            <person name="Reynolds N."/>
            <person name="Benny G.L."/>
            <person name="Smith M.E."/>
            <person name="James T.Y."/>
            <person name="Grigoriev I.V."/>
        </authorList>
    </citation>
    <scope>NUCLEOTIDE SEQUENCE</scope>
    <source>
        <strain evidence="17">ATCC 52028</strain>
    </source>
</reference>
<keyword evidence="7" id="KW-0378">Hydrolase</keyword>
<comment type="subcellular location">
    <subcellularLocation>
        <location evidence="1">Endomembrane system</location>
        <topology evidence="1">Multi-pass membrane protein</topology>
    </subcellularLocation>
    <subcellularLocation>
        <location evidence="2">Peroxisome</location>
    </subcellularLocation>
</comment>
<dbReference type="PANTHER" id="PTHR11384:SF69">
    <property type="entry name" value="PEROXISOMAL LONG-CHAIN FATTY ACID IMPORT PROTEIN 1"/>
    <property type="match status" value="1"/>
</dbReference>
<dbReference type="GO" id="GO:0042760">
    <property type="term" value="P:very long-chain fatty acid catabolic process"/>
    <property type="evidence" value="ECO:0007669"/>
    <property type="project" value="TreeGrafter"/>
</dbReference>
<evidence type="ECO:0000256" key="8">
    <source>
        <dbReference type="ARBA" id="ARBA00022840"/>
    </source>
</evidence>
<evidence type="ECO:0000256" key="3">
    <source>
        <dbReference type="ARBA" id="ARBA00008575"/>
    </source>
</evidence>
<dbReference type="GO" id="GO:0005524">
    <property type="term" value="F:ATP binding"/>
    <property type="evidence" value="ECO:0007669"/>
    <property type="project" value="UniProtKB-KW"/>
</dbReference>
<evidence type="ECO:0000313" key="20">
    <source>
        <dbReference type="Proteomes" id="UP000274922"/>
    </source>
</evidence>
<keyword evidence="8" id="KW-0067">ATP-binding</keyword>
<dbReference type="EMBL" id="ML009234">
    <property type="protein sequence ID" value="RKO97543.1"/>
    <property type="molecule type" value="Genomic_DNA"/>
</dbReference>
<evidence type="ECO:0000313" key="19">
    <source>
        <dbReference type="Proteomes" id="UP000268535"/>
    </source>
</evidence>
<evidence type="ECO:0000256" key="7">
    <source>
        <dbReference type="ARBA" id="ARBA00022801"/>
    </source>
</evidence>
<accession>A0A4P9WYU6</accession>
<gene>
    <name evidence="17" type="ORF">CAUPRSCDRAFT_6355</name>
    <name evidence="18" type="ORF">CXG81DRAFT_10979</name>
</gene>
<dbReference type="Proteomes" id="UP000268535">
    <property type="component" value="Unassembled WGS sequence"/>
</dbReference>
<dbReference type="SUPFAM" id="SSF52540">
    <property type="entry name" value="P-loop containing nucleoside triphosphate hydrolases"/>
    <property type="match status" value="1"/>
</dbReference>
<evidence type="ECO:0000313" key="18">
    <source>
        <dbReference type="EMBL" id="RKP02255.1"/>
    </source>
</evidence>
<dbReference type="InterPro" id="IPR017871">
    <property type="entry name" value="ABC_transporter-like_CS"/>
</dbReference>
<dbReference type="InterPro" id="IPR027417">
    <property type="entry name" value="P-loop_NTPase"/>
</dbReference>
<keyword evidence="6" id="KW-0547">Nucleotide-binding</keyword>
<dbReference type="CDD" id="cd03223">
    <property type="entry name" value="ABCD_peroxisomal_ALDP"/>
    <property type="match status" value="1"/>
</dbReference>
<dbReference type="Gene3D" id="3.40.50.300">
    <property type="entry name" value="P-loop containing nucleotide triphosphate hydrolases"/>
    <property type="match status" value="1"/>
</dbReference>
<feature type="compositionally biased region" description="Basic and acidic residues" evidence="13">
    <location>
        <begin position="695"/>
        <end position="712"/>
    </location>
</feature>
<keyword evidence="10 14" id="KW-1133">Transmembrane helix</keyword>
<dbReference type="GO" id="GO:0140359">
    <property type="term" value="F:ABC-type transporter activity"/>
    <property type="evidence" value="ECO:0007669"/>
    <property type="project" value="InterPro"/>
</dbReference>
<dbReference type="EMBL" id="ML014148">
    <property type="protein sequence ID" value="RKP02255.1"/>
    <property type="molecule type" value="Genomic_DNA"/>
</dbReference>
<keyword evidence="4" id="KW-0813">Transport</keyword>
<dbReference type="STRING" id="1555241.A0A4P9WYU6"/>
<dbReference type="Pfam" id="PF00005">
    <property type="entry name" value="ABC_tran"/>
    <property type="match status" value="1"/>
</dbReference>
<dbReference type="PROSITE" id="PS50893">
    <property type="entry name" value="ABC_TRANSPORTER_2"/>
    <property type="match status" value="1"/>
</dbReference>
<evidence type="ECO:0008006" key="21">
    <source>
        <dbReference type="Google" id="ProtNLM"/>
    </source>
</evidence>
<evidence type="ECO:0000256" key="9">
    <source>
        <dbReference type="ARBA" id="ARBA00022967"/>
    </source>
</evidence>
<dbReference type="GO" id="GO:0015910">
    <property type="term" value="P:long-chain fatty acid import into peroxisome"/>
    <property type="evidence" value="ECO:0007669"/>
    <property type="project" value="TreeGrafter"/>
</dbReference>
<feature type="domain" description="ABC transmembrane type-1" evidence="16">
    <location>
        <begin position="19"/>
        <end position="248"/>
    </location>
</feature>
<protein>
    <recommendedName>
        <fullName evidence="21">ABC transporter domain-containing protein</fullName>
    </recommendedName>
</protein>
<dbReference type="PANTHER" id="PTHR11384">
    <property type="entry name" value="ATP-BINDING CASSETTE, SUB-FAMILY D MEMBER"/>
    <property type="match status" value="1"/>
</dbReference>
<feature type="compositionally biased region" description="Low complexity" evidence="13">
    <location>
        <begin position="669"/>
        <end position="694"/>
    </location>
</feature>
<dbReference type="Gene3D" id="1.20.1560.10">
    <property type="entry name" value="ABC transporter type 1, transmembrane domain"/>
    <property type="match status" value="1"/>
</dbReference>
<keyword evidence="5 14" id="KW-0812">Transmembrane</keyword>
<dbReference type="InterPro" id="IPR036640">
    <property type="entry name" value="ABC1_TM_sf"/>
</dbReference>
<feature type="compositionally biased region" description="Basic and acidic residues" evidence="13">
    <location>
        <begin position="658"/>
        <end position="667"/>
    </location>
</feature>
<dbReference type="AlphaFoldDB" id="A0A4P9WYU6"/>
<dbReference type="PROSITE" id="PS00211">
    <property type="entry name" value="ABC_TRANSPORTER_1"/>
    <property type="match status" value="1"/>
</dbReference>
<dbReference type="GO" id="GO:0005324">
    <property type="term" value="F:long-chain fatty acid transmembrane transporter activity"/>
    <property type="evidence" value="ECO:0007669"/>
    <property type="project" value="TreeGrafter"/>
</dbReference>
<evidence type="ECO:0000259" key="16">
    <source>
        <dbReference type="PROSITE" id="PS50929"/>
    </source>
</evidence>
<evidence type="ECO:0000256" key="14">
    <source>
        <dbReference type="SAM" id="Phobius"/>
    </source>
</evidence>
<organism evidence="17 19">
    <name type="scientific">Caulochytrium protostelioides</name>
    <dbReference type="NCBI Taxonomy" id="1555241"/>
    <lineage>
        <taxon>Eukaryota</taxon>
        <taxon>Fungi</taxon>
        <taxon>Fungi incertae sedis</taxon>
        <taxon>Chytridiomycota</taxon>
        <taxon>Chytridiomycota incertae sedis</taxon>
        <taxon>Chytridiomycetes</taxon>
        <taxon>Caulochytriales</taxon>
        <taxon>Caulochytriaceae</taxon>
        <taxon>Caulochytrium</taxon>
    </lineage>
</organism>
<dbReference type="FunFam" id="3.40.50.300:FF:000800">
    <property type="entry name" value="ATP-binding cassette sub-family D member 1"/>
    <property type="match status" value="1"/>
</dbReference>
<evidence type="ECO:0000256" key="4">
    <source>
        <dbReference type="ARBA" id="ARBA00022448"/>
    </source>
</evidence>
<sequence>MIPSVRTKEFGLLSLFSGFLLLRTLLSLYVAQLDGAIVSALVRGKANLFFRNIGLWMLIALPATYTNSMLSYFQGKLAIGFRTRLTRYLHQRYLDTMTFYKVGNLDDRITNADQLITDDVARFCHATAELYSNLTKPTLDAIIYNVQLSKNVSGEAVTLMSFFVQSTAAALRFFTPSFGKMVAHEQALEGEFRAVHSALIENAEEVALFSGEAVEKSHLDRKYLNLIRHVNRIYKTRVWHGILEDFIIKYVWGAAGMVMCSIPIFFDLGAVSMSGASGDAIGRRTQGFVTNRRLLLSSAESFGRIMYSYKDIAELAGFTTRVSELIQVFDDVQAGRYQKQLVSTADTAVFAQRGEIVDGGSAIDFQAVPIISPNGDVLVKSLTFHVKPGMHLLVVGPNGSGKSSLFRILGGLWPVYGGVVHRPKVKSMFYIPQRPYLCLGTLRDQIIYPDTHAEFLAAGHTDDELLAILSVMQIEGLVAREGGWDTEKDWKDVLAGGDKQRIAMCRLFYHRPQYAILDECTSSVSMDIETIMYTHAQKLGISLLTVSHRSSLWQYHNWILQYDGQGGYVFAPLDAKQRLALQEEKVVLEQKLIQLPKQQRRLAELRALKDRRDAVVLEQQPQPQPQPQQQPRDGSRPRSDSEASRHTAPPVLQSVHAMEQDPDHARDTSPGAPSGDAGDAASEAPPPSGDAEPAATDRSDDPGQKEGDERTA</sequence>
<dbReference type="InterPro" id="IPR003593">
    <property type="entry name" value="AAA+_ATPase"/>
</dbReference>
<dbReference type="Proteomes" id="UP000274922">
    <property type="component" value="Unassembled WGS sequence"/>
</dbReference>
<comment type="similarity">
    <text evidence="3">Belongs to the ABC transporter superfamily. ABCD family. Peroxisomal fatty acyl CoA transporter (TC 3.A.1.203) subfamily.</text>
</comment>
<evidence type="ECO:0000256" key="10">
    <source>
        <dbReference type="ARBA" id="ARBA00022989"/>
    </source>
</evidence>
<dbReference type="InterPro" id="IPR011527">
    <property type="entry name" value="ABC1_TM_dom"/>
</dbReference>
<dbReference type="GO" id="GO:0006635">
    <property type="term" value="P:fatty acid beta-oxidation"/>
    <property type="evidence" value="ECO:0007669"/>
    <property type="project" value="TreeGrafter"/>
</dbReference>
<evidence type="ECO:0000256" key="1">
    <source>
        <dbReference type="ARBA" id="ARBA00004127"/>
    </source>
</evidence>
<dbReference type="PROSITE" id="PS50929">
    <property type="entry name" value="ABC_TM1F"/>
    <property type="match status" value="1"/>
</dbReference>
<evidence type="ECO:0000256" key="12">
    <source>
        <dbReference type="ARBA" id="ARBA00023140"/>
    </source>
</evidence>
<keyword evidence="9" id="KW-1278">Translocase</keyword>
<dbReference type="OrthoDB" id="422637at2759"/>
<dbReference type="SUPFAM" id="SSF90123">
    <property type="entry name" value="ABC transporter transmembrane region"/>
    <property type="match status" value="1"/>
</dbReference>
<evidence type="ECO:0000256" key="6">
    <source>
        <dbReference type="ARBA" id="ARBA00022741"/>
    </source>
</evidence>
<dbReference type="GO" id="GO:0012505">
    <property type="term" value="C:endomembrane system"/>
    <property type="evidence" value="ECO:0007669"/>
    <property type="project" value="UniProtKB-SubCell"/>
</dbReference>
<dbReference type="InterPro" id="IPR003439">
    <property type="entry name" value="ABC_transporter-like_ATP-bd"/>
</dbReference>
<dbReference type="GO" id="GO:0016887">
    <property type="term" value="F:ATP hydrolysis activity"/>
    <property type="evidence" value="ECO:0007669"/>
    <property type="project" value="InterPro"/>
</dbReference>
<evidence type="ECO:0000256" key="2">
    <source>
        <dbReference type="ARBA" id="ARBA00004275"/>
    </source>
</evidence>
<feature type="domain" description="ABC transporter" evidence="15">
    <location>
        <begin position="363"/>
        <end position="608"/>
    </location>
</feature>